<accession>A0A1V5ZQV4</accession>
<protein>
    <submittedName>
        <fullName evidence="2">Uncharacterized protein</fullName>
    </submittedName>
</protein>
<sequence>MIKRKQKRKKEDDGYSVQLEHYLFDEYYLPLEKGERKGEKLEEQKEQKIKQQKKQKIENHFGIDGMEKL</sequence>
<comment type="caution">
    <text evidence="2">The sequence shown here is derived from an EMBL/GenBank/DDBJ whole genome shotgun (WGS) entry which is preliminary data.</text>
</comment>
<dbReference type="AlphaFoldDB" id="A0A1V5ZQV4"/>
<evidence type="ECO:0000313" key="2">
    <source>
        <dbReference type="EMBL" id="OQB42577.1"/>
    </source>
</evidence>
<reference evidence="2" key="1">
    <citation type="submission" date="2017-02" db="EMBL/GenBank/DDBJ databases">
        <title>Delving into the versatile metabolic prowess of the omnipresent phylum Bacteroidetes.</title>
        <authorList>
            <person name="Nobu M.K."/>
            <person name="Mei R."/>
            <person name="Narihiro T."/>
            <person name="Kuroda K."/>
            <person name="Liu W.-T."/>
        </authorList>
    </citation>
    <scope>NUCLEOTIDE SEQUENCE</scope>
    <source>
        <strain evidence="2">ADurb.Bin160</strain>
    </source>
</reference>
<name>A0A1V5ZQV4_9BACT</name>
<gene>
    <name evidence="2" type="ORF">BWY04_00013</name>
</gene>
<evidence type="ECO:0000256" key="1">
    <source>
        <dbReference type="SAM" id="MobiDB-lite"/>
    </source>
</evidence>
<proteinExistence type="predicted"/>
<dbReference type="Proteomes" id="UP000485621">
    <property type="component" value="Unassembled WGS sequence"/>
</dbReference>
<feature type="region of interest" description="Disordered" evidence="1">
    <location>
        <begin position="36"/>
        <end position="69"/>
    </location>
</feature>
<organism evidence="2">
    <name type="scientific">candidate division CPR1 bacterium ADurb.Bin160</name>
    <dbReference type="NCBI Taxonomy" id="1852826"/>
    <lineage>
        <taxon>Bacteria</taxon>
        <taxon>candidate division CPR1</taxon>
    </lineage>
</organism>
<dbReference type="EMBL" id="MWDB01000001">
    <property type="protein sequence ID" value="OQB42577.1"/>
    <property type="molecule type" value="Genomic_DNA"/>
</dbReference>